<protein>
    <submittedName>
        <fullName evidence="1">Uncharacterized protein</fullName>
    </submittedName>
</protein>
<dbReference type="AlphaFoldDB" id="A0A7J0GV54"/>
<sequence>MSSPVPVSLVALDIDSLPIALCKDKRTYTSHPIPQFVSCDHLAPSLRAFSMSVTTAHVPKSALATLVVPC</sequence>
<dbReference type="Proteomes" id="UP000585474">
    <property type="component" value="Unassembled WGS sequence"/>
</dbReference>
<dbReference type="OrthoDB" id="1306334at2759"/>
<reference evidence="1 2" key="1">
    <citation type="submission" date="2019-07" db="EMBL/GenBank/DDBJ databases">
        <title>De Novo Assembly of kiwifruit Actinidia rufa.</title>
        <authorList>
            <person name="Sugita-Konishi S."/>
            <person name="Sato K."/>
            <person name="Mori E."/>
            <person name="Abe Y."/>
            <person name="Kisaki G."/>
            <person name="Hamano K."/>
            <person name="Suezawa K."/>
            <person name="Otani M."/>
            <person name="Fukuda T."/>
            <person name="Manabe T."/>
            <person name="Gomi K."/>
            <person name="Tabuchi M."/>
            <person name="Akimitsu K."/>
            <person name="Kataoka I."/>
        </authorList>
    </citation>
    <scope>NUCLEOTIDE SEQUENCE [LARGE SCALE GENOMIC DNA]</scope>
    <source>
        <strain evidence="2">cv. Fuchu</strain>
    </source>
</reference>
<comment type="caution">
    <text evidence="1">The sequence shown here is derived from an EMBL/GenBank/DDBJ whole genome shotgun (WGS) entry which is preliminary data.</text>
</comment>
<dbReference type="EMBL" id="BJWL01000024">
    <property type="protein sequence ID" value="GFZ14730.1"/>
    <property type="molecule type" value="Genomic_DNA"/>
</dbReference>
<evidence type="ECO:0000313" key="2">
    <source>
        <dbReference type="Proteomes" id="UP000585474"/>
    </source>
</evidence>
<gene>
    <name evidence="1" type="ORF">Acr_24g0009200</name>
</gene>
<keyword evidence="2" id="KW-1185">Reference proteome</keyword>
<organism evidence="1 2">
    <name type="scientific">Actinidia rufa</name>
    <dbReference type="NCBI Taxonomy" id="165716"/>
    <lineage>
        <taxon>Eukaryota</taxon>
        <taxon>Viridiplantae</taxon>
        <taxon>Streptophyta</taxon>
        <taxon>Embryophyta</taxon>
        <taxon>Tracheophyta</taxon>
        <taxon>Spermatophyta</taxon>
        <taxon>Magnoliopsida</taxon>
        <taxon>eudicotyledons</taxon>
        <taxon>Gunneridae</taxon>
        <taxon>Pentapetalae</taxon>
        <taxon>asterids</taxon>
        <taxon>Ericales</taxon>
        <taxon>Actinidiaceae</taxon>
        <taxon>Actinidia</taxon>
    </lineage>
</organism>
<accession>A0A7J0GV54</accession>
<proteinExistence type="predicted"/>
<evidence type="ECO:0000313" key="1">
    <source>
        <dbReference type="EMBL" id="GFZ14730.1"/>
    </source>
</evidence>
<name>A0A7J0GV54_9ERIC</name>